<proteinExistence type="predicted"/>
<dbReference type="RefSeq" id="WP_386719615.1">
    <property type="nucleotide sequence ID" value="NZ_JBHXIJ010000257.1"/>
</dbReference>
<evidence type="ECO:0000313" key="1">
    <source>
        <dbReference type="EMBL" id="MFD5102548.1"/>
    </source>
</evidence>
<protein>
    <recommendedName>
        <fullName evidence="3">Zinc-finger domain-containing protein</fullName>
    </recommendedName>
</protein>
<organism evidence="1 2">
    <name type="scientific">Streptomyces albidochromogenes</name>
    <dbReference type="NCBI Taxonomy" id="329524"/>
    <lineage>
        <taxon>Bacteria</taxon>
        <taxon>Bacillati</taxon>
        <taxon>Actinomycetota</taxon>
        <taxon>Actinomycetes</taxon>
        <taxon>Kitasatosporales</taxon>
        <taxon>Streptomycetaceae</taxon>
        <taxon>Streptomyces</taxon>
    </lineage>
</organism>
<accession>A0ABW6FS60</accession>
<gene>
    <name evidence="1" type="ORF">ACFWJN_26755</name>
</gene>
<reference evidence="1 2" key="1">
    <citation type="submission" date="2024-09" db="EMBL/GenBank/DDBJ databases">
        <title>The Natural Products Discovery Center: Release of the First 8490 Sequenced Strains for Exploring Actinobacteria Biosynthetic Diversity.</title>
        <authorList>
            <person name="Kalkreuter E."/>
            <person name="Kautsar S.A."/>
            <person name="Yang D."/>
            <person name="Bader C.D."/>
            <person name="Teijaro C.N."/>
            <person name="Fluegel L."/>
            <person name="Davis C.M."/>
            <person name="Simpson J.R."/>
            <person name="Lauterbach L."/>
            <person name="Steele A.D."/>
            <person name="Gui C."/>
            <person name="Meng S."/>
            <person name="Li G."/>
            <person name="Viehrig K."/>
            <person name="Ye F."/>
            <person name="Su P."/>
            <person name="Kiefer A.F."/>
            <person name="Nichols A."/>
            <person name="Cepeda A.J."/>
            <person name="Yan W."/>
            <person name="Fan B."/>
            <person name="Jiang Y."/>
            <person name="Adhikari A."/>
            <person name="Zheng C.-J."/>
            <person name="Schuster L."/>
            <person name="Cowan T.M."/>
            <person name="Smanski M.J."/>
            <person name="Chevrette M.G."/>
            <person name="De Carvalho L.P.S."/>
            <person name="Shen B."/>
        </authorList>
    </citation>
    <scope>NUCLEOTIDE SEQUENCE [LARGE SCALE GENOMIC DNA]</scope>
    <source>
        <strain evidence="1 2">NPDC058348</strain>
    </source>
</reference>
<evidence type="ECO:0008006" key="3">
    <source>
        <dbReference type="Google" id="ProtNLM"/>
    </source>
</evidence>
<sequence>MSTTRTPVPAIGTLSQRQQRGMDCVWCGVTLTAATAIDLGPRPLRILDQVSQWFPRSCDRHVDKAEYEKLLAHCAACPTCLDTGCEDGARLRRAAREARR</sequence>
<dbReference type="Proteomes" id="UP001598448">
    <property type="component" value="Unassembled WGS sequence"/>
</dbReference>
<keyword evidence="2" id="KW-1185">Reference proteome</keyword>
<dbReference type="EMBL" id="JBHXIJ010000257">
    <property type="protein sequence ID" value="MFD5102548.1"/>
    <property type="molecule type" value="Genomic_DNA"/>
</dbReference>
<name>A0ABW6FS60_9ACTN</name>
<evidence type="ECO:0000313" key="2">
    <source>
        <dbReference type="Proteomes" id="UP001598448"/>
    </source>
</evidence>
<comment type="caution">
    <text evidence="1">The sequence shown here is derived from an EMBL/GenBank/DDBJ whole genome shotgun (WGS) entry which is preliminary data.</text>
</comment>